<evidence type="ECO:0000256" key="4">
    <source>
        <dbReference type="ARBA" id="ARBA00007153"/>
    </source>
</evidence>
<dbReference type="PROSITE" id="PS50077">
    <property type="entry name" value="HEAT_REPEAT"/>
    <property type="match status" value="1"/>
</dbReference>
<evidence type="ECO:0008006" key="10">
    <source>
        <dbReference type="Google" id="ProtNLM"/>
    </source>
</evidence>
<dbReference type="EMBL" id="CAXLJM020000018">
    <property type="protein sequence ID" value="CAL8084245.1"/>
    <property type="molecule type" value="Genomic_DNA"/>
</dbReference>
<dbReference type="InterPro" id="IPR048411">
    <property type="entry name" value="Htt_N_HEAT_rpt-1"/>
</dbReference>
<dbReference type="InterPro" id="IPR024613">
    <property type="entry name" value="Huntingtin_N_HEAT_rpt-2"/>
</dbReference>
<evidence type="ECO:0000313" key="9">
    <source>
        <dbReference type="Proteomes" id="UP001642540"/>
    </source>
</evidence>
<evidence type="ECO:0000256" key="3">
    <source>
        <dbReference type="ARBA" id="ARBA00004496"/>
    </source>
</evidence>
<dbReference type="InterPro" id="IPR016024">
    <property type="entry name" value="ARM-type_fold"/>
</dbReference>
<evidence type="ECO:0000256" key="2">
    <source>
        <dbReference type="ARBA" id="ARBA00004123"/>
    </source>
</evidence>
<evidence type="ECO:0000256" key="5">
    <source>
        <dbReference type="ARBA" id="ARBA00022490"/>
    </source>
</evidence>
<evidence type="ECO:0000313" key="8">
    <source>
        <dbReference type="EMBL" id="CAL8084245.1"/>
    </source>
</evidence>
<keyword evidence="5" id="KW-0963">Cytoplasm</keyword>
<gene>
    <name evidence="8" type="ORF">ODALV1_LOCUS5734</name>
</gene>
<dbReference type="Pfam" id="PF20927">
    <property type="entry name" value="Htt_C-HEAT"/>
    <property type="match status" value="2"/>
</dbReference>
<name>A0ABP1Q1Y6_9HEXA</name>
<feature type="repeat" description="HEAT" evidence="7">
    <location>
        <begin position="74"/>
        <end position="112"/>
    </location>
</feature>
<evidence type="ECO:0000256" key="1">
    <source>
        <dbReference type="ARBA" id="ARBA00002907"/>
    </source>
</evidence>
<dbReference type="SUPFAM" id="SSF48371">
    <property type="entry name" value="ARM repeat"/>
    <property type="match status" value="1"/>
</dbReference>
<dbReference type="PANTHER" id="PTHR10170">
    <property type="entry name" value="HUNTINGTON DISEASE PROTEIN"/>
    <property type="match status" value="1"/>
</dbReference>
<comment type="function">
    <text evidence="1">May play a role in microtubule-mediated transport or vesicle function.</text>
</comment>
<dbReference type="Pfam" id="PF20926">
    <property type="entry name" value="Htt_N-HEAT_1"/>
    <property type="match status" value="1"/>
</dbReference>
<dbReference type="Proteomes" id="UP001642540">
    <property type="component" value="Unassembled WGS sequence"/>
</dbReference>
<accession>A0ABP1Q1Y6</accession>
<dbReference type="InterPro" id="IPR048413">
    <property type="entry name" value="Htt_C-HEAT_rpt"/>
</dbReference>
<comment type="subcellular location">
    <subcellularLocation>
        <location evidence="3">Cytoplasm</location>
    </subcellularLocation>
    <subcellularLocation>
        <location evidence="2">Nucleus</location>
    </subcellularLocation>
</comment>
<dbReference type="InterPro" id="IPR028426">
    <property type="entry name" value="Huntingtin_fam"/>
</dbReference>
<reference evidence="8 9" key="1">
    <citation type="submission" date="2024-08" db="EMBL/GenBank/DDBJ databases">
        <authorList>
            <person name="Cucini C."/>
            <person name="Frati F."/>
        </authorList>
    </citation>
    <scope>NUCLEOTIDE SEQUENCE [LARGE SCALE GENOMIC DNA]</scope>
</reference>
<organism evidence="8 9">
    <name type="scientific">Orchesella dallaii</name>
    <dbReference type="NCBI Taxonomy" id="48710"/>
    <lineage>
        <taxon>Eukaryota</taxon>
        <taxon>Metazoa</taxon>
        <taxon>Ecdysozoa</taxon>
        <taxon>Arthropoda</taxon>
        <taxon>Hexapoda</taxon>
        <taxon>Collembola</taxon>
        <taxon>Entomobryomorpha</taxon>
        <taxon>Entomobryoidea</taxon>
        <taxon>Orchesellidae</taxon>
        <taxon>Orchesellinae</taxon>
        <taxon>Orchesella</taxon>
    </lineage>
</organism>
<protein>
    <recommendedName>
        <fullName evidence="10">Huntingtin</fullName>
    </recommendedName>
</protein>
<keyword evidence="9" id="KW-1185">Reference proteome</keyword>
<comment type="caution">
    <text evidence="8">The sequence shown here is derived from an EMBL/GenBank/DDBJ whole genome shotgun (WGS) entry which is preliminary data.</text>
</comment>
<dbReference type="InterPro" id="IPR011989">
    <property type="entry name" value="ARM-like"/>
</dbReference>
<dbReference type="Pfam" id="PF12372">
    <property type="entry name" value="Htt_N-HEAT"/>
    <property type="match status" value="2"/>
</dbReference>
<sequence length="2583" mass="291942">MDKILKTLETIKVPTLSGSDANIPGTIISAVVAASDSVKTKKKERISHCRSVTDAICLGSVQGLQDYHKILESVVEVLFQLSSDPDSDIRLVASECLNRLVRTLKDSQQPKLHMEIYKEIRRNQNAKSLRTALGIFAHISSQIKPQKCRAFFASLLPCFVQISKRTEEYLYENLASYFSDIFQSLGPFAQDQEIKLLCKEYITNLESTSAIIRRASASILVSICQNSKKPHVFLPKLIHQATSLLKPKLMEKSVPAIIGSMLCLRHAIPPLYTLISERRCFSSTELKNIVSQLVQVYEMCVILCNHDDHNVVTTSLETLQQLLTDPPQQLKDSLTSHSGIENSIDNTSMINQAMQSQGSLDSELESLTFPDESPELLETDNDIPKFRSFLLSSNSDSRDLESDVIILSRRNSDITIEENPTGTDIDSNPEMLHQSDDEFQPKMKDVILQNFPEIQIGSLYEANPPVYYCARFLAYNFLLAGQKTYERPDGEVRISVKVLAINCLVNLIKISPEVFFLPLSHDLVESDDDALAQRIDDVYLYASHNDPLLRGCTYVLIGYVVESLITQPPPINPESDIQRWVSILKDGLLDSSNIGVKCAIAAVSCCLGKLWRKSEGVAFAEDLYNTSLLVASNPYWLVKVDLIELLANIEWNVVIDYKIKKQQVLNILLEYLFDEDTRVRNAAVTCLSKYIDGSSITDSWSPERVGVLCPQCIVKDINIKLDLTSTIPFCSLCKKSGPTTASTLEDVLVKLIAATVPSTPTSKNLFVGYQAAIAHLSETHPPKWFKTSWHMKNRISDCGMLLGLYMDLLRSSSFIYDINVHQSVLKITCNLFLASDFYERAAIKGKSFEEGNPFLSNNTNVCIYGTIFMQHIIAVLKLYQNIIDLSSSSSPRKISTSPVISPVKKFSQKLEAEKKATESETDKKAKGPYFSSPLCQLHMRKINESIMQAWRVYRCSLDSSATVKFTSLLSTCLNTLGKIFSVIRSDYPGMSSLIEDILAVTNSVFGFCPTDSLKCIRKVLQSVFAGYNVESTNDMVLRTDCKARDRFALFLSSEKLYKFPSEEKSSAIARSSAEVSTLGAFIRQFEPAVVSGLRIYTTTSDTMVQVEVLRLLKQLINGHVNYGLVDSNQVFLGFVIKQITFLEEGQIRNASILVEEMFQFLTLLSHEHHATKSFIDVPKILNLCDILVSSDYGSNSGVKCLKPLVLDIIIKRLKQEHTNWEAKESTSHSDNLLQSIIKVINAPEALLVLWVFLSGKRQRHDSKWADDSGLVLKSILDAVEKETLVPRSALTFNCFLATLCALSNDALPPVEELLTTLQNLIEEDVESANRFLTWISNTCAYWTLVVKVSVKDGADDVAESLTAGFILKLLAKVIGNYMNVHHGAGRSSSEDIFVLHFGSITYSLLHFLQSESAEELKVDLHSDAFVSQWLDLHEAIKKVPDKEYVLRMCCIDLLSGISYPRAEILGKFLEANTRPCDDFILTALTTVMNDLNDGDVPSVEEWIITNHVREVLKMISKPTVKTFLSRLSKFRRGQLLEKTSEIVSEREALGDFAGNILKYLKLVCDEFMCETAILGIELLKRLNNPYLELDASQFVCHALNHIHTRKLLFTHKDRDVIKSFVDNPATCVRFPRLNLLANAVLGDTSSDGFKFDKNMSTSMIAQWCCEEITAIEGLALAKMLSSLKYTQIMNIFSQRSFNLRVLHYCFVHLRSLYLMDIVSANDVSGLFTSELRSSLMDKWALGVACVEFVVETLDAWENVVADDLNADDENSVNVQSQPEFLVKLPLMWECLTAMLRLKKAVIINTVPEDKGCFNNFIPTKIFTISFQYILISCNNQRDTKDIPVRQLRTFFDFASAAFSDTSFVSFFNVRDSPNHIFICVRSLSLLVKQLTILFSIDWNFNQINSDYYSEIDADCAKVLIDFDYLMNFVHQVRCGRIKIDNSIFAPLRNVISGLGRCELINGWILISHLRWKPQASWRSQIFPPIEPIPLEILRSDHDLLLQYIFKLNVFGVASKIQFEENWVIFLSVINLYVDESFQLQIVSAGLKALSMLLQQCVAIEYLDRPNNENLNRLITKIDEIMDDIEPKLCKQITFPPLLSNSIKNVSNPHAVDVNSCIRFLTDLYTQWLQNPQGKMPLLLLSEVVRSIVVLSEYFEENSQFQWMYDTLMEIYKSFEKEDEILWPHLIYGVFYSASKIELENEQVTTLAQLLESTITSTVANVAITGLKCGLVYLQNHPENLIILANVIPYALKLTQLDETSKDAESHSYEVWKLLLFVWVHGPQEGFGVIDYEQETLRNVLTVLSPLNKAYISVRLLVLKALRKKVMTTELKSDVRKKITKVAYETLSTPNISIFMEALKLYTTIFYVDFYQFRSLSDPDPEVLMPMAERTEILFQLLKSGNKCNNQSVSKVLSLFILDFLPPSEILNRVIAEFMSPNQTAPELLAPVLAQVFEKSRRKPKEAALVREWILAGLPNFLKSADTARTMWSLTLFFIGVSSAPEVSTLLPFACLRRRTPQIQQLFLHSALDIYGTLDESRRKEFRNTLLRNVDIGNESSPFSYLGALLNKVDDQKMCWEIESCETP</sequence>
<dbReference type="Gene3D" id="1.25.10.10">
    <property type="entry name" value="Leucine-rich Repeat Variant"/>
    <property type="match status" value="2"/>
</dbReference>
<dbReference type="PANTHER" id="PTHR10170:SF10">
    <property type="entry name" value="HUNTINGTIN"/>
    <property type="match status" value="1"/>
</dbReference>
<evidence type="ECO:0000256" key="7">
    <source>
        <dbReference type="PROSITE-ProRule" id="PRU00103"/>
    </source>
</evidence>
<evidence type="ECO:0000256" key="6">
    <source>
        <dbReference type="ARBA" id="ARBA00023242"/>
    </source>
</evidence>
<comment type="similarity">
    <text evidence="4">Belongs to the huntingtin family.</text>
</comment>
<proteinExistence type="inferred from homology"/>
<keyword evidence="6" id="KW-0539">Nucleus</keyword>
<dbReference type="InterPro" id="IPR021133">
    <property type="entry name" value="HEAT_type_2"/>
</dbReference>